<protein>
    <recommendedName>
        <fullName evidence="4">HupE / UreJ protein</fullName>
    </recommendedName>
</protein>
<reference evidence="3" key="1">
    <citation type="submission" date="2016-02" db="EMBL/GenBank/DDBJ databases">
        <authorList>
            <person name="Schultz-Johansen M."/>
            <person name="Glaring M.A."/>
            <person name="Bech P.K."/>
            <person name="Stougaard P."/>
        </authorList>
    </citation>
    <scope>NUCLEOTIDE SEQUENCE [LARGE SCALE GENOMIC DNA]</scope>
    <source>
        <strain evidence="3">S66</strain>
    </source>
</reference>
<dbReference type="Pfam" id="PF13795">
    <property type="entry name" value="HupE_UreJ_2"/>
    <property type="match status" value="1"/>
</dbReference>
<evidence type="ECO:0000256" key="1">
    <source>
        <dbReference type="SAM" id="Phobius"/>
    </source>
</evidence>
<sequence length="343" mass="38243">MSHAHDAFSGEAKAIINDAGAMTLELNLAAVTAEVFSQDIVNKNNQLSPENLSNIKSHLVAKAHRFFRVTVNGQPITASQVDIKIVSEVDAVIFTLDYPESVLGTLGFRSDYIAQTNPEYQLTLSVFDNQHTQLGLFIHNFSHRYDELLIDGKSRQANNDGVFSRFFSLGIEHILIGFDHLIFLLALLLVCRNWQAAALIITCFTLAHSVTLALAALQIVALPSVWVELLIALTIIYVGLENLYFKHRPRHRWLLTCSFGLIHGLGFANVLMDIGLGTSGAPIFIPLMAFNLGVEIGQLSLAIVVLPLLWYLRKWQHFEKTVLPLISIFIVLLGVVWAYERLI</sequence>
<dbReference type="OrthoDB" id="9808870at2"/>
<comment type="caution">
    <text evidence="2">The sequence shown here is derived from an EMBL/GenBank/DDBJ whole genome shotgun (WGS) entry which is preliminary data.</text>
</comment>
<organism evidence="2 3">
    <name type="scientific">Paraglaciecola hydrolytica</name>
    <dbReference type="NCBI Taxonomy" id="1799789"/>
    <lineage>
        <taxon>Bacteria</taxon>
        <taxon>Pseudomonadati</taxon>
        <taxon>Pseudomonadota</taxon>
        <taxon>Gammaproteobacteria</taxon>
        <taxon>Alteromonadales</taxon>
        <taxon>Alteromonadaceae</taxon>
        <taxon>Paraglaciecola</taxon>
    </lineage>
</organism>
<keyword evidence="1" id="KW-0472">Membrane</keyword>
<feature type="transmembrane region" description="Helical" evidence="1">
    <location>
        <begin position="283"/>
        <end position="310"/>
    </location>
</feature>
<dbReference type="STRING" id="1799789.AX660_21815"/>
<gene>
    <name evidence="2" type="ORF">AX660_21815</name>
</gene>
<dbReference type="Proteomes" id="UP000070299">
    <property type="component" value="Unassembled WGS sequence"/>
</dbReference>
<keyword evidence="3" id="KW-1185">Reference proteome</keyword>
<evidence type="ECO:0008006" key="4">
    <source>
        <dbReference type="Google" id="ProtNLM"/>
    </source>
</evidence>
<dbReference type="InterPro" id="IPR032809">
    <property type="entry name" value="Put_HupE_UreJ"/>
</dbReference>
<accession>A0A148KM46</accession>
<keyword evidence="1" id="KW-1133">Transmembrane helix</keyword>
<evidence type="ECO:0000313" key="2">
    <source>
        <dbReference type="EMBL" id="KXI27360.1"/>
    </source>
</evidence>
<feature type="transmembrane region" description="Helical" evidence="1">
    <location>
        <begin position="322"/>
        <end position="339"/>
    </location>
</feature>
<name>A0A148KM46_9ALTE</name>
<evidence type="ECO:0000313" key="3">
    <source>
        <dbReference type="Proteomes" id="UP000070299"/>
    </source>
</evidence>
<feature type="transmembrane region" description="Helical" evidence="1">
    <location>
        <begin position="197"/>
        <end position="219"/>
    </location>
</feature>
<proteinExistence type="predicted"/>
<dbReference type="RefSeq" id="WP_068380700.1">
    <property type="nucleotide sequence ID" value="NZ_LSNE01000011.1"/>
</dbReference>
<feature type="transmembrane region" description="Helical" evidence="1">
    <location>
        <begin position="225"/>
        <end position="245"/>
    </location>
</feature>
<keyword evidence="1" id="KW-0812">Transmembrane</keyword>
<feature type="transmembrane region" description="Helical" evidence="1">
    <location>
        <begin position="252"/>
        <end position="271"/>
    </location>
</feature>
<dbReference type="AlphaFoldDB" id="A0A148KM46"/>
<dbReference type="EMBL" id="LSNE01000011">
    <property type="protein sequence ID" value="KXI27360.1"/>
    <property type="molecule type" value="Genomic_DNA"/>
</dbReference>
<feature type="transmembrane region" description="Helical" evidence="1">
    <location>
        <begin position="166"/>
        <end position="190"/>
    </location>
</feature>